<name>A0A1I7XB85_HETBA</name>
<organism evidence="6 7">
    <name type="scientific">Heterorhabditis bacteriophora</name>
    <name type="common">Entomopathogenic nematode worm</name>
    <dbReference type="NCBI Taxonomy" id="37862"/>
    <lineage>
        <taxon>Eukaryota</taxon>
        <taxon>Metazoa</taxon>
        <taxon>Ecdysozoa</taxon>
        <taxon>Nematoda</taxon>
        <taxon>Chromadorea</taxon>
        <taxon>Rhabditida</taxon>
        <taxon>Rhabditina</taxon>
        <taxon>Rhabditomorpha</taxon>
        <taxon>Strongyloidea</taxon>
        <taxon>Heterorhabditidae</taxon>
        <taxon>Heterorhabditis</taxon>
    </lineage>
</organism>
<evidence type="ECO:0000256" key="4">
    <source>
        <dbReference type="ARBA" id="ARBA00022989"/>
    </source>
</evidence>
<dbReference type="Proteomes" id="UP000095283">
    <property type="component" value="Unplaced"/>
</dbReference>
<keyword evidence="3" id="KW-0812">Transmembrane</keyword>
<evidence type="ECO:0000313" key="6">
    <source>
        <dbReference type="Proteomes" id="UP000095283"/>
    </source>
</evidence>
<keyword evidence="5" id="KW-0472">Membrane</keyword>
<keyword evidence="4" id="KW-1133">Transmembrane helix</keyword>
<dbReference type="AlphaFoldDB" id="A0A1I7XB85"/>
<reference evidence="7" key="1">
    <citation type="submission" date="2016-11" db="UniProtKB">
        <authorList>
            <consortium name="WormBaseParasite"/>
        </authorList>
    </citation>
    <scope>IDENTIFICATION</scope>
</reference>
<dbReference type="InterPro" id="IPR012926">
    <property type="entry name" value="TMEM120A/B"/>
</dbReference>
<proteinExistence type="inferred from homology"/>
<dbReference type="WBParaSite" id="Hba_14777">
    <property type="protein sequence ID" value="Hba_14777"/>
    <property type="gene ID" value="Hba_14777"/>
</dbReference>
<accession>A0A1I7XB85</accession>
<comment type="subcellular location">
    <subcellularLocation>
        <location evidence="1">Membrane</location>
        <topology evidence="1">Multi-pass membrane protein</topology>
    </subcellularLocation>
</comment>
<evidence type="ECO:0000313" key="7">
    <source>
        <dbReference type="WBParaSite" id="Hba_14777"/>
    </source>
</evidence>
<evidence type="ECO:0000256" key="2">
    <source>
        <dbReference type="ARBA" id="ARBA00009700"/>
    </source>
</evidence>
<keyword evidence="6" id="KW-1185">Reference proteome</keyword>
<dbReference type="Pfam" id="PF07851">
    <property type="entry name" value="TMEM120A-B"/>
    <property type="match status" value="1"/>
</dbReference>
<sequence>MSDARIKLKEMEAELPVQDNGFYLSLILGKNLNLSLMSKHDRYRYKQVVHFIEYNFRDY</sequence>
<evidence type="ECO:0000256" key="5">
    <source>
        <dbReference type="ARBA" id="ARBA00023136"/>
    </source>
</evidence>
<evidence type="ECO:0000256" key="3">
    <source>
        <dbReference type="ARBA" id="ARBA00022692"/>
    </source>
</evidence>
<comment type="similarity">
    <text evidence="2">Belongs to the TMEM120 family.</text>
</comment>
<evidence type="ECO:0000256" key="1">
    <source>
        <dbReference type="ARBA" id="ARBA00004141"/>
    </source>
</evidence>
<dbReference type="GO" id="GO:0016020">
    <property type="term" value="C:membrane"/>
    <property type="evidence" value="ECO:0007669"/>
    <property type="project" value="UniProtKB-SubCell"/>
</dbReference>
<protein>
    <submittedName>
        <fullName evidence="7">YhcG_C domain-containing protein</fullName>
    </submittedName>
</protein>